<dbReference type="InterPro" id="IPR011990">
    <property type="entry name" value="TPR-like_helical_dom_sf"/>
</dbReference>
<protein>
    <submittedName>
        <fullName evidence="9">RagB/SusD family nutrient uptake outer membrane protein</fullName>
    </submittedName>
</protein>
<accession>A0ABY6J5B9</accession>
<keyword evidence="5" id="KW-0998">Cell outer membrane</keyword>
<proteinExistence type="inferred from homology"/>
<evidence type="ECO:0000256" key="1">
    <source>
        <dbReference type="ARBA" id="ARBA00004442"/>
    </source>
</evidence>
<dbReference type="PROSITE" id="PS51257">
    <property type="entry name" value="PROKAR_LIPOPROTEIN"/>
    <property type="match status" value="1"/>
</dbReference>
<organism evidence="9 10">
    <name type="scientific">Chitinophaga horti</name>
    <dbReference type="NCBI Taxonomy" id="2920382"/>
    <lineage>
        <taxon>Bacteria</taxon>
        <taxon>Pseudomonadati</taxon>
        <taxon>Bacteroidota</taxon>
        <taxon>Chitinophagia</taxon>
        <taxon>Chitinophagales</taxon>
        <taxon>Chitinophagaceae</taxon>
        <taxon>Chitinophaga</taxon>
    </lineage>
</organism>
<dbReference type="EMBL" id="CP107006">
    <property type="protein sequence ID" value="UYQ94878.1"/>
    <property type="molecule type" value="Genomic_DNA"/>
</dbReference>
<evidence type="ECO:0000259" key="7">
    <source>
        <dbReference type="Pfam" id="PF07980"/>
    </source>
</evidence>
<gene>
    <name evidence="9" type="ORF">MKQ68_07205</name>
</gene>
<dbReference type="SUPFAM" id="SSF48452">
    <property type="entry name" value="TPR-like"/>
    <property type="match status" value="1"/>
</dbReference>
<name>A0ABY6J5B9_9BACT</name>
<keyword evidence="10" id="KW-1185">Reference proteome</keyword>
<dbReference type="Pfam" id="PF07980">
    <property type="entry name" value="SusD_RagB"/>
    <property type="match status" value="1"/>
</dbReference>
<evidence type="ECO:0000256" key="3">
    <source>
        <dbReference type="ARBA" id="ARBA00022729"/>
    </source>
</evidence>
<evidence type="ECO:0000256" key="5">
    <source>
        <dbReference type="ARBA" id="ARBA00023237"/>
    </source>
</evidence>
<evidence type="ECO:0000256" key="4">
    <source>
        <dbReference type="ARBA" id="ARBA00023136"/>
    </source>
</evidence>
<dbReference type="RefSeq" id="WP_264282700.1">
    <property type="nucleotide sequence ID" value="NZ_CP107006.1"/>
</dbReference>
<dbReference type="Proteomes" id="UP001162741">
    <property type="component" value="Chromosome"/>
</dbReference>
<feature type="domain" description="RagB/SusD" evidence="7">
    <location>
        <begin position="257"/>
        <end position="525"/>
    </location>
</feature>
<keyword evidence="3 6" id="KW-0732">Signal</keyword>
<dbReference type="Pfam" id="PF14322">
    <property type="entry name" value="SusD-like_3"/>
    <property type="match status" value="1"/>
</dbReference>
<evidence type="ECO:0000256" key="6">
    <source>
        <dbReference type="SAM" id="SignalP"/>
    </source>
</evidence>
<dbReference type="Gene3D" id="1.25.40.390">
    <property type="match status" value="1"/>
</dbReference>
<feature type="domain" description="SusD-like N-terminal" evidence="8">
    <location>
        <begin position="86"/>
        <end position="218"/>
    </location>
</feature>
<dbReference type="InterPro" id="IPR033985">
    <property type="entry name" value="SusD-like_N"/>
</dbReference>
<comment type="similarity">
    <text evidence="2">Belongs to the SusD family.</text>
</comment>
<keyword evidence="4" id="KW-0472">Membrane</keyword>
<dbReference type="InterPro" id="IPR012944">
    <property type="entry name" value="SusD_RagB_dom"/>
</dbReference>
<evidence type="ECO:0000256" key="2">
    <source>
        <dbReference type="ARBA" id="ARBA00006275"/>
    </source>
</evidence>
<comment type="subcellular location">
    <subcellularLocation>
        <location evidence="1">Cell outer membrane</location>
    </subcellularLocation>
</comment>
<evidence type="ECO:0000313" key="9">
    <source>
        <dbReference type="EMBL" id="UYQ94878.1"/>
    </source>
</evidence>
<evidence type="ECO:0000313" key="10">
    <source>
        <dbReference type="Proteomes" id="UP001162741"/>
    </source>
</evidence>
<sequence>MNQKFAPYILVLLLATSLSAGCSKLLEEKNPGGLTAEGVFSSPEGFETLVNAAYSYNRWWYGKEDAYNISEMGTDLWTSGTGDKYTDITSYYNLQSYNTAVTSLWKQLYAAINLINTGINRIDQVGLADAIKTRRLAELRFLRAFYYWHVVETWGDVHFSTNETTTAVTTANRTPVDTFYAHIFADLEFAAANLPPTTTEYGRATKPVAEAFLARMNLTRGRNQQAFDLASKVIKDYGFQLQPKYADLWSMTNIQNKEVIWAVNYFKNLAFNDRTDAVLYPTGHPRGAHNGHLMFIMKYDDLPGMTRDVANGRPFNRYMPTLYALRLFDETKDSRYNATFKQAWLCNTLGTAPAGMKIGDTAVFCTKYEIPAEIEATRKYRVYDLSKMYKANGGGLDRLHYPSLQKFDDPTRAAANEEQSPRDGIVMRLAEMYLIAAEAQLKLNNTTIAAEYINVIRKRAAVPGQEAAMEILPAQVTLDFILDERARELMGEQLRWFDLKRTGKLSERLQLANPDAAANFAEFHLVRPIPKDQVDAVTNKNEFKQHTGYN</sequence>
<reference evidence="9" key="1">
    <citation type="submission" date="2022-10" db="EMBL/GenBank/DDBJ databases">
        <title>Chitinophaga sp. nov., isolated from soil.</title>
        <authorList>
            <person name="Jeon C.O."/>
        </authorList>
    </citation>
    <scope>NUCLEOTIDE SEQUENCE</scope>
    <source>
        <strain evidence="9">R8</strain>
    </source>
</reference>
<feature type="chain" id="PRO_5046722358" evidence="6">
    <location>
        <begin position="21"/>
        <end position="550"/>
    </location>
</feature>
<evidence type="ECO:0000259" key="8">
    <source>
        <dbReference type="Pfam" id="PF14322"/>
    </source>
</evidence>
<feature type="signal peptide" evidence="6">
    <location>
        <begin position="1"/>
        <end position="20"/>
    </location>
</feature>